<keyword evidence="2" id="KW-1185">Reference proteome</keyword>
<reference evidence="1" key="1">
    <citation type="journal article" date="2020" name="Stud. Mycol.">
        <title>101 Dothideomycetes genomes: a test case for predicting lifestyles and emergence of pathogens.</title>
        <authorList>
            <person name="Haridas S."/>
            <person name="Albert R."/>
            <person name="Binder M."/>
            <person name="Bloem J."/>
            <person name="Labutti K."/>
            <person name="Salamov A."/>
            <person name="Andreopoulos B."/>
            <person name="Baker S."/>
            <person name="Barry K."/>
            <person name="Bills G."/>
            <person name="Bluhm B."/>
            <person name="Cannon C."/>
            <person name="Castanera R."/>
            <person name="Culley D."/>
            <person name="Daum C."/>
            <person name="Ezra D."/>
            <person name="Gonzalez J."/>
            <person name="Henrissat B."/>
            <person name="Kuo A."/>
            <person name="Liang C."/>
            <person name="Lipzen A."/>
            <person name="Lutzoni F."/>
            <person name="Magnuson J."/>
            <person name="Mondo S."/>
            <person name="Nolan M."/>
            <person name="Ohm R."/>
            <person name="Pangilinan J."/>
            <person name="Park H.-J."/>
            <person name="Ramirez L."/>
            <person name="Alfaro M."/>
            <person name="Sun H."/>
            <person name="Tritt A."/>
            <person name="Yoshinaga Y."/>
            <person name="Zwiers L.-H."/>
            <person name="Turgeon B."/>
            <person name="Goodwin S."/>
            <person name="Spatafora J."/>
            <person name="Crous P."/>
            <person name="Grigoriev I."/>
        </authorList>
    </citation>
    <scope>NUCLEOTIDE SEQUENCE</scope>
    <source>
        <strain evidence="1">HMLAC05119</strain>
    </source>
</reference>
<sequence>MTPVAQECAISWCVKTIESSYSMGHHTEIITKRFLKTTSREQRYPWEAFPVDGDTVFTMFHGNVTGVQTRCKRPSAVLIYTAVSCKFTLLHRT</sequence>
<organism evidence="1 2">
    <name type="scientific">Ampelomyces quisqualis</name>
    <name type="common">Powdery mildew agent</name>
    <dbReference type="NCBI Taxonomy" id="50730"/>
    <lineage>
        <taxon>Eukaryota</taxon>
        <taxon>Fungi</taxon>
        <taxon>Dikarya</taxon>
        <taxon>Ascomycota</taxon>
        <taxon>Pezizomycotina</taxon>
        <taxon>Dothideomycetes</taxon>
        <taxon>Pleosporomycetidae</taxon>
        <taxon>Pleosporales</taxon>
        <taxon>Pleosporineae</taxon>
        <taxon>Phaeosphaeriaceae</taxon>
        <taxon>Ampelomyces</taxon>
    </lineage>
</organism>
<dbReference type="AlphaFoldDB" id="A0A6A5Q9M9"/>
<gene>
    <name evidence="1" type="ORF">BDU57DRAFT_524713</name>
</gene>
<evidence type="ECO:0000313" key="1">
    <source>
        <dbReference type="EMBL" id="KAF1911037.1"/>
    </source>
</evidence>
<name>A0A6A5Q9M9_AMPQU</name>
<proteinExistence type="predicted"/>
<accession>A0A6A5Q9M9</accession>
<protein>
    <submittedName>
        <fullName evidence="1">Uncharacterized protein</fullName>
    </submittedName>
</protein>
<evidence type="ECO:0000313" key="2">
    <source>
        <dbReference type="Proteomes" id="UP000800096"/>
    </source>
</evidence>
<dbReference type="EMBL" id="ML979146">
    <property type="protein sequence ID" value="KAF1911037.1"/>
    <property type="molecule type" value="Genomic_DNA"/>
</dbReference>
<dbReference type="Proteomes" id="UP000800096">
    <property type="component" value="Unassembled WGS sequence"/>
</dbReference>